<evidence type="ECO:0000256" key="2">
    <source>
        <dbReference type="ARBA" id="ARBA00001936"/>
    </source>
</evidence>
<feature type="transmembrane region" description="Helical" evidence="21">
    <location>
        <begin position="178"/>
        <end position="195"/>
    </location>
</feature>
<evidence type="ECO:0000256" key="7">
    <source>
        <dbReference type="ARBA" id="ARBA00022475"/>
    </source>
</evidence>
<name>A0A7W9CSI3_9HYPH</name>
<protein>
    <recommendedName>
        <fullName evidence="6 20">Phosphatidylcholine synthase</fullName>
        <shortName evidence="20">PC synthase</shortName>
        <shortName evidence="20">PCS</shortName>
        <ecNumber evidence="5 20">2.7.8.24</ecNumber>
    </recommendedName>
    <alternativeName>
        <fullName evidence="18 20">CDP-diglyceride-choline O-phosphatidyltransferase</fullName>
    </alternativeName>
</protein>
<keyword evidence="12 21" id="KW-1133">Transmembrane helix</keyword>
<keyword evidence="17 20" id="KW-1208">Phospholipid metabolism</keyword>
<keyword evidence="16 20" id="KW-0464">Manganese</keyword>
<dbReference type="RefSeq" id="WP_183851708.1">
    <property type="nucleotide sequence ID" value="NZ_JACHOO010000001.1"/>
</dbReference>
<keyword evidence="8 20" id="KW-0444">Lipid biosynthesis</keyword>
<feature type="transmembrane region" description="Helical" evidence="21">
    <location>
        <begin position="125"/>
        <end position="143"/>
    </location>
</feature>
<keyword evidence="15 20" id="KW-0594">Phospholipid biosynthesis</keyword>
<comment type="cofactor">
    <cofactor evidence="2 20">
        <name>Mn(2+)</name>
        <dbReference type="ChEBI" id="CHEBI:29035"/>
    </cofactor>
</comment>
<evidence type="ECO:0000256" key="15">
    <source>
        <dbReference type="ARBA" id="ARBA00023209"/>
    </source>
</evidence>
<comment type="function">
    <text evidence="19 20">Condenses choline with CDP-diglyceride to produce phosphatidylcholine and CMP.</text>
</comment>
<dbReference type="GO" id="GO:0008654">
    <property type="term" value="P:phospholipid biosynthetic process"/>
    <property type="evidence" value="ECO:0007669"/>
    <property type="project" value="UniProtKB-KW"/>
</dbReference>
<organism evidence="22 23">
    <name type="scientific">Prosthecomicrobium pneumaticum</name>
    <dbReference type="NCBI Taxonomy" id="81895"/>
    <lineage>
        <taxon>Bacteria</taxon>
        <taxon>Pseudomonadati</taxon>
        <taxon>Pseudomonadota</taxon>
        <taxon>Alphaproteobacteria</taxon>
        <taxon>Hyphomicrobiales</taxon>
        <taxon>Kaistiaceae</taxon>
        <taxon>Prosthecomicrobium</taxon>
    </lineage>
</organism>
<evidence type="ECO:0000256" key="12">
    <source>
        <dbReference type="ARBA" id="ARBA00022989"/>
    </source>
</evidence>
<keyword evidence="7 20" id="KW-1003">Cell membrane</keyword>
<accession>A0A7W9CSI3</accession>
<evidence type="ECO:0000256" key="1">
    <source>
        <dbReference type="ARBA" id="ARBA00000958"/>
    </source>
</evidence>
<feature type="transmembrane region" description="Helical" evidence="21">
    <location>
        <begin position="36"/>
        <end position="56"/>
    </location>
</feature>
<comment type="caution">
    <text evidence="22">The sequence shown here is derived from an EMBL/GenBank/DDBJ whole genome shotgun (WGS) entry which is preliminary data.</text>
</comment>
<evidence type="ECO:0000256" key="11">
    <source>
        <dbReference type="ARBA" id="ARBA00022692"/>
    </source>
</evidence>
<evidence type="ECO:0000256" key="4">
    <source>
        <dbReference type="ARBA" id="ARBA00010441"/>
    </source>
</evidence>
<evidence type="ECO:0000256" key="8">
    <source>
        <dbReference type="ARBA" id="ARBA00022516"/>
    </source>
</evidence>
<reference evidence="22 23" key="1">
    <citation type="submission" date="2020-08" db="EMBL/GenBank/DDBJ databases">
        <title>Genomic Encyclopedia of Type Strains, Phase IV (KMG-IV): sequencing the most valuable type-strain genomes for metagenomic binning, comparative biology and taxonomic classification.</title>
        <authorList>
            <person name="Goeker M."/>
        </authorList>
    </citation>
    <scope>NUCLEOTIDE SEQUENCE [LARGE SCALE GENOMIC DNA]</scope>
    <source>
        <strain evidence="22 23">DSM 16268</strain>
    </source>
</reference>
<dbReference type="EMBL" id="JACHOO010000001">
    <property type="protein sequence ID" value="MBB5751125.1"/>
    <property type="molecule type" value="Genomic_DNA"/>
</dbReference>
<comment type="catalytic activity">
    <reaction evidence="1 20">
        <text>a CDP-1,2-diacyl-sn-glycerol + choline = a 1,2-diacyl-sn-glycero-3-phosphocholine + CMP + H(+)</text>
        <dbReference type="Rhea" id="RHEA:14597"/>
        <dbReference type="ChEBI" id="CHEBI:15354"/>
        <dbReference type="ChEBI" id="CHEBI:15378"/>
        <dbReference type="ChEBI" id="CHEBI:57643"/>
        <dbReference type="ChEBI" id="CHEBI:58332"/>
        <dbReference type="ChEBI" id="CHEBI:60377"/>
        <dbReference type="EC" id="2.7.8.24"/>
    </reaction>
</comment>
<evidence type="ECO:0000256" key="20">
    <source>
        <dbReference type="PIRNR" id="PIRNR000851"/>
    </source>
</evidence>
<keyword evidence="11 21" id="KW-0812">Transmembrane</keyword>
<comment type="similarity">
    <text evidence="4 20">Belongs to the CDP-alcohol phosphatidyltransferase class-I family.</text>
</comment>
<keyword evidence="13 20" id="KW-0443">Lipid metabolism</keyword>
<evidence type="ECO:0000256" key="18">
    <source>
        <dbReference type="ARBA" id="ARBA00033321"/>
    </source>
</evidence>
<feature type="transmembrane region" description="Helical" evidence="21">
    <location>
        <begin position="149"/>
        <end position="166"/>
    </location>
</feature>
<evidence type="ECO:0000256" key="16">
    <source>
        <dbReference type="ARBA" id="ARBA00023211"/>
    </source>
</evidence>
<evidence type="ECO:0000256" key="10">
    <source>
        <dbReference type="ARBA" id="ARBA00022679"/>
    </source>
</evidence>
<keyword evidence="23" id="KW-1185">Reference proteome</keyword>
<comment type="subcellular location">
    <subcellularLocation>
        <location evidence="3 20">Cell inner membrane</location>
        <topology evidence="3 20">Multi-pass membrane protein</topology>
    </subcellularLocation>
</comment>
<feature type="transmembrane region" description="Helical" evidence="21">
    <location>
        <begin position="92"/>
        <end position="113"/>
    </location>
</feature>
<dbReference type="InterPro" id="IPR026027">
    <property type="entry name" value="PcS"/>
</dbReference>
<dbReference type="InterPro" id="IPR043130">
    <property type="entry name" value="CDP-OH_PTrfase_TM_dom"/>
</dbReference>
<dbReference type="EC" id="2.7.8.24" evidence="5 20"/>
<evidence type="ECO:0000313" key="23">
    <source>
        <dbReference type="Proteomes" id="UP000523821"/>
    </source>
</evidence>
<evidence type="ECO:0000256" key="3">
    <source>
        <dbReference type="ARBA" id="ARBA00004429"/>
    </source>
</evidence>
<dbReference type="PIRSF" id="PIRSF000851">
    <property type="entry name" value="PcS"/>
    <property type="match status" value="1"/>
</dbReference>
<dbReference type="Pfam" id="PF01066">
    <property type="entry name" value="CDP-OH_P_transf"/>
    <property type="match status" value="1"/>
</dbReference>
<keyword evidence="9 20" id="KW-0997">Cell inner membrane</keyword>
<evidence type="ECO:0000256" key="17">
    <source>
        <dbReference type="ARBA" id="ARBA00023264"/>
    </source>
</evidence>
<evidence type="ECO:0000256" key="21">
    <source>
        <dbReference type="SAM" id="Phobius"/>
    </source>
</evidence>
<sequence length="242" mass="26401">MPSAKTWSVHLLTASGSAFALLAALAVMRGAWAETFIWLGAALFVDGIDGPLARSFRVGERMPWFDGAILDLVIDYATYVFIPALIVARSGLMPPILAVPCAILVAVIGALYFADTRMKTRENGFRGFPAVWNMVVFLLMAFWPPAIVSAATIVVFAALTFAPIEFIHPVRVRRLRHVTLAVTALWAVFSIWTVVEELRPAWPVLLGLGASTAYLTVVGAVLQAARRPWIAKRANRAVRGSR</sequence>
<dbReference type="Gene3D" id="1.20.120.1760">
    <property type="match status" value="1"/>
</dbReference>
<evidence type="ECO:0000256" key="6">
    <source>
        <dbReference type="ARBA" id="ARBA00015623"/>
    </source>
</evidence>
<proteinExistence type="inferred from homology"/>
<feature type="transmembrane region" description="Helical" evidence="21">
    <location>
        <begin position="68"/>
        <end position="86"/>
    </location>
</feature>
<feature type="transmembrane region" description="Helical" evidence="21">
    <location>
        <begin position="201"/>
        <end position="222"/>
    </location>
</feature>
<evidence type="ECO:0000313" key="22">
    <source>
        <dbReference type="EMBL" id="MBB5751125.1"/>
    </source>
</evidence>
<keyword evidence="14 20" id="KW-0472">Membrane</keyword>
<dbReference type="GO" id="GO:0050520">
    <property type="term" value="F:phosphatidylcholine synthase activity"/>
    <property type="evidence" value="ECO:0007669"/>
    <property type="project" value="UniProtKB-EC"/>
</dbReference>
<evidence type="ECO:0000256" key="5">
    <source>
        <dbReference type="ARBA" id="ARBA00013195"/>
    </source>
</evidence>
<keyword evidence="10 20" id="KW-0808">Transferase</keyword>
<dbReference type="AlphaFoldDB" id="A0A7W9CSI3"/>
<dbReference type="InterPro" id="IPR000462">
    <property type="entry name" value="CDP-OH_P_trans"/>
</dbReference>
<evidence type="ECO:0000256" key="13">
    <source>
        <dbReference type="ARBA" id="ARBA00023098"/>
    </source>
</evidence>
<evidence type="ECO:0000256" key="14">
    <source>
        <dbReference type="ARBA" id="ARBA00023136"/>
    </source>
</evidence>
<evidence type="ECO:0000256" key="9">
    <source>
        <dbReference type="ARBA" id="ARBA00022519"/>
    </source>
</evidence>
<evidence type="ECO:0000256" key="19">
    <source>
        <dbReference type="ARBA" id="ARBA00037468"/>
    </source>
</evidence>
<dbReference type="GO" id="GO:0005886">
    <property type="term" value="C:plasma membrane"/>
    <property type="evidence" value="ECO:0007669"/>
    <property type="project" value="UniProtKB-SubCell"/>
</dbReference>
<gene>
    <name evidence="22" type="ORF">GGQ63_000168</name>
</gene>
<dbReference type="Proteomes" id="UP000523821">
    <property type="component" value="Unassembled WGS sequence"/>
</dbReference>